<comment type="subcellular location">
    <subcellularLocation>
        <location evidence="1">Cell envelope</location>
    </subcellularLocation>
</comment>
<feature type="chain" id="PRO_5002774453" evidence="4">
    <location>
        <begin position="18"/>
        <end position="353"/>
    </location>
</feature>
<dbReference type="GO" id="GO:0015562">
    <property type="term" value="F:efflux transmembrane transporter activity"/>
    <property type="evidence" value="ECO:0007669"/>
    <property type="project" value="TreeGrafter"/>
</dbReference>
<evidence type="ECO:0000259" key="7">
    <source>
        <dbReference type="Pfam" id="PF25954"/>
    </source>
</evidence>
<feature type="domain" description="CusB-like beta-barrel" evidence="7">
    <location>
        <begin position="207"/>
        <end position="281"/>
    </location>
</feature>
<sequence>MLVIAGVAIAAGLGAHAWWPRTAAADATVETVHVSRRDVGTVVKATGVIKPRVGAEVRVGSRTSGVVNRLHVRVGDAVKPGELLAEIDDRDLAARREQSAAELQRALAELRFAESEWQRRRELGRSGVITASELDLAERAAVVAAQQVAVARANLTYATTQLDYARITAPIGGVVASVATQEGETVAASFSAPTFVTLIDLTRLEVWAYVDETDIGRIELGQPARFTVDTYGEEEFEGVVTAIYPKAEIRDNVVNYITVVRFEQPRDRVLRPEMTTTVRIAIELHAAVPSLPAGAVRSENGRAYVLVREGGAVARRWISVGARDPAAWEITSGLRDGDEVLVGDIPLKGEPGS</sequence>
<feature type="domain" description="Multidrug resistance protein MdtA-like alpha-helical hairpin" evidence="5">
    <location>
        <begin position="98"/>
        <end position="165"/>
    </location>
</feature>
<dbReference type="PANTHER" id="PTHR30469">
    <property type="entry name" value="MULTIDRUG RESISTANCE PROTEIN MDTA"/>
    <property type="match status" value="1"/>
</dbReference>
<feature type="domain" description="Multidrug resistance protein MdtA-like barrel-sandwich hybrid" evidence="6">
    <location>
        <begin position="57"/>
        <end position="196"/>
    </location>
</feature>
<feature type="domain" description="Multidrug resistance protein MdtA-like C-terminal permuted SH3" evidence="8">
    <location>
        <begin position="292"/>
        <end position="345"/>
    </location>
</feature>
<keyword evidence="3" id="KW-0813">Transport</keyword>
<evidence type="ECO:0000259" key="8">
    <source>
        <dbReference type="Pfam" id="PF25967"/>
    </source>
</evidence>
<dbReference type="HOGENOM" id="CLU_018816_14_1_0"/>
<evidence type="ECO:0000256" key="2">
    <source>
        <dbReference type="ARBA" id="ARBA00009477"/>
    </source>
</evidence>
<organism evidence="9 10">
    <name type="scientific">Opitutus terrae (strain DSM 11246 / JCM 15787 / PB90-1)</name>
    <dbReference type="NCBI Taxonomy" id="452637"/>
    <lineage>
        <taxon>Bacteria</taxon>
        <taxon>Pseudomonadati</taxon>
        <taxon>Verrucomicrobiota</taxon>
        <taxon>Opitutia</taxon>
        <taxon>Opitutales</taxon>
        <taxon>Opitutaceae</taxon>
        <taxon>Opitutus</taxon>
    </lineage>
</organism>
<dbReference type="NCBIfam" id="TIGR01730">
    <property type="entry name" value="RND_mfp"/>
    <property type="match status" value="1"/>
</dbReference>
<dbReference type="Proteomes" id="UP000007013">
    <property type="component" value="Chromosome"/>
</dbReference>
<dbReference type="Gene3D" id="2.40.50.100">
    <property type="match status" value="1"/>
</dbReference>
<name>B1ZQD2_OPITP</name>
<evidence type="ECO:0000259" key="5">
    <source>
        <dbReference type="Pfam" id="PF25876"/>
    </source>
</evidence>
<dbReference type="InterPro" id="IPR058625">
    <property type="entry name" value="MdtA-like_BSH"/>
</dbReference>
<evidence type="ECO:0000256" key="4">
    <source>
        <dbReference type="SAM" id="SignalP"/>
    </source>
</evidence>
<dbReference type="Gene3D" id="2.40.420.20">
    <property type="match status" value="1"/>
</dbReference>
<gene>
    <name evidence="9" type="ordered locus">Oter_0322</name>
</gene>
<dbReference type="AlphaFoldDB" id="B1ZQD2"/>
<dbReference type="Pfam" id="PF25917">
    <property type="entry name" value="BSH_RND"/>
    <property type="match status" value="1"/>
</dbReference>
<dbReference type="Pfam" id="PF25876">
    <property type="entry name" value="HH_MFP_RND"/>
    <property type="match status" value="1"/>
</dbReference>
<proteinExistence type="inferred from homology"/>
<comment type="similarity">
    <text evidence="2">Belongs to the membrane fusion protein (MFP) (TC 8.A.1) family.</text>
</comment>
<evidence type="ECO:0000256" key="3">
    <source>
        <dbReference type="ARBA" id="ARBA00022448"/>
    </source>
</evidence>
<dbReference type="KEGG" id="ote:Oter_0322"/>
<dbReference type="InterPro" id="IPR058627">
    <property type="entry name" value="MdtA-like_C"/>
</dbReference>
<protein>
    <submittedName>
        <fullName evidence="9">Efflux transporter, RND family, MFP subunit</fullName>
    </submittedName>
</protein>
<keyword evidence="10" id="KW-1185">Reference proteome</keyword>
<dbReference type="eggNOG" id="COG0845">
    <property type="taxonomic scope" value="Bacteria"/>
</dbReference>
<feature type="signal peptide" evidence="4">
    <location>
        <begin position="1"/>
        <end position="17"/>
    </location>
</feature>
<keyword evidence="4" id="KW-0732">Signal</keyword>
<dbReference type="SUPFAM" id="SSF111369">
    <property type="entry name" value="HlyD-like secretion proteins"/>
    <property type="match status" value="1"/>
</dbReference>
<dbReference type="Gene3D" id="2.40.30.170">
    <property type="match status" value="1"/>
</dbReference>
<dbReference type="STRING" id="452637.Oter_0322"/>
<dbReference type="InterPro" id="IPR006143">
    <property type="entry name" value="RND_pump_MFP"/>
</dbReference>
<dbReference type="EMBL" id="CP001032">
    <property type="protein sequence ID" value="ACB73612.1"/>
    <property type="molecule type" value="Genomic_DNA"/>
</dbReference>
<dbReference type="Gene3D" id="1.10.287.470">
    <property type="entry name" value="Helix hairpin bin"/>
    <property type="match status" value="1"/>
</dbReference>
<dbReference type="Pfam" id="PF25967">
    <property type="entry name" value="RND-MFP_C"/>
    <property type="match status" value="1"/>
</dbReference>
<evidence type="ECO:0000256" key="1">
    <source>
        <dbReference type="ARBA" id="ARBA00004196"/>
    </source>
</evidence>
<dbReference type="InterPro" id="IPR058792">
    <property type="entry name" value="Beta-barrel_RND_2"/>
</dbReference>
<reference evidence="9 10" key="1">
    <citation type="journal article" date="2011" name="J. Bacteriol.">
        <title>Genome sequence of the verrucomicrobium Opitutus terrae PB90-1, an abundant inhabitant of rice paddy soil ecosystems.</title>
        <authorList>
            <person name="van Passel M.W."/>
            <person name="Kant R."/>
            <person name="Palva A."/>
            <person name="Copeland A."/>
            <person name="Lucas S."/>
            <person name="Lapidus A."/>
            <person name="Glavina del Rio T."/>
            <person name="Pitluck S."/>
            <person name="Goltsman E."/>
            <person name="Clum A."/>
            <person name="Sun H."/>
            <person name="Schmutz J."/>
            <person name="Larimer F.W."/>
            <person name="Land M.L."/>
            <person name="Hauser L."/>
            <person name="Kyrpides N."/>
            <person name="Mikhailova N."/>
            <person name="Richardson P.P."/>
            <person name="Janssen P.H."/>
            <person name="de Vos W.M."/>
            <person name="Smidt H."/>
        </authorList>
    </citation>
    <scope>NUCLEOTIDE SEQUENCE [LARGE SCALE GENOMIC DNA]</scope>
    <source>
        <strain evidence="10">DSM 11246 / JCM 15787 / PB90-1</strain>
    </source>
</reference>
<accession>B1ZQD2</accession>
<evidence type="ECO:0000313" key="9">
    <source>
        <dbReference type="EMBL" id="ACB73612.1"/>
    </source>
</evidence>
<dbReference type="GO" id="GO:1990281">
    <property type="term" value="C:efflux pump complex"/>
    <property type="evidence" value="ECO:0007669"/>
    <property type="project" value="TreeGrafter"/>
</dbReference>
<dbReference type="PANTHER" id="PTHR30469:SF33">
    <property type="entry name" value="SLR1207 PROTEIN"/>
    <property type="match status" value="1"/>
</dbReference>
<evidence type="ECO:0000259" key="6">
    <source>
        <dbReference type="Pfam" id="PF25917"/>
    </source>
</evidence>
<dbReference type="InterPro" id="IPR058624">
    <property type="entry name" value="MdtA-like_HH"/>
</dbReference>
<evidence type="ECO:0000313" key="10">
    <source>
        <dbReference type="Proteomes" id="UP000007013"/>
    </source>
</evidence>
<dbReference type="Pfam" id="PF25954">
    <property type="entry name" value="Beta-barrel_RND_2"/>
    <property type="match status" value="1"/>
</dbReference>